<protein>
    <recommendedName>
        <fullName evidence="5">SUR7</fullName>
    </recommendedName>
</protein>
<evidence type="ECO:0000256" key="1">
    <source>
        <dbReference type="SAM" id="MobiDB-lite"/>
    </source>
</evidence>
<feature type="transmembrane region" description="Helical" evidence="2">
    <location>
        <begin position="177"/>
        <end position="201"/>
    </location>
</feature>
<feature type="transmembrane region" description="Helical" evidence="2">
    <location>
        <begin position="150"/>
        <end position="170"/>
    </location>
</feature>
<dbReference type="Proteomes" id="UP001286456">
    <property type="component" value="Unassembled WGS sequence"/>
</dbReference>
<dbReference type="InterPro" id="IPR052413">
    <property type="entry name" value="SUR7_domain"/>
</dbReference>
<proteinExistence type="predicted"/>
<keyword evidence="2" id="KW-0472">Membrane</keyword>
<dbReference type="EMBL" id="JAUEPO010000004">
    <property type="protein sequence ID" value="KAK3324093.1"/>
    <property type="molecule type" value="Genomic_DNA"/>
</dbReference>
<dbReference type="PANTHER" id="PTHR28019:SF2">
    <property type="entry name" value="CELL MEMBRANE PROTEIN YLR413W-RELATED"/>
    <property type="match status" value="1"/>
</dbReference>
<accession>A0AAE0MA23</accession>
<organism evidence="3 4">
    <name type="scientific">Cercophora scortea</name>
    <dbReference type="NCBI Taxonomy" id="314031"/>
    <lineage>
        <taxon>Eukaryota</taxon>
        <taxon>Fungi</taxon>
        <taxon>Dikarya</taxon>
        <taxon>Ascomycota</taxon>
        <taxon>Pezizomycotina</taxon>
        <taxon>Sordariomycetes</taxon>
        <taxon>Sordariomycetidae</taxon>
        <taxon>Sordariales</taxon>
        <taxon>Lasiosphaeriaceae</taxon>
        <taxon>Cercophora</taxon>
    </lineage>
</organism>
<reference evidence="3" key="2">
    <citation type="submission" date="2023-06" db="EMBL/GenBank/DDBJ databases">
        <authorList>
            <consortium name="Lawrence Berkeley National Laboratory"/>
            <person name="Haridas S."/>
            <person name="Hensen N."/>
            <person name="Bonometti L."/>
            <person name="Westerberg I."/>
            <person name="Brannstrom I.O."/>
            <person name="Guillou S."/>
            <person name="Cros-Aarteil S."/>
            <person name="Calhoun S."/>
            <person name="Kuo A."/>
            <person name="Mondo S."/>
            <person name="Pangilinan J."/>
            <person name="Riley R."/>
            <person name="Labutti K."/>
            <person name="Andreopoulos B."/>
            <person name="Lipzen A."/>
            <person name="Chen C."/>
            <person name="Yanf M."/>
            <person name="Daum C."/>
            <person name="Ng V."/>
            <person name="Clum A."/>
            <person name="Steindorff A."/>
            <person name="Ohm R."/>
            <person name="Martin F."/>
            <person name="Silar P."/>
            <person name="Natvig D."/>
            <person name="Lalanne C."/>
            <person name="Gautier V."/>
            <person name="Ament-Velasquez S.L."/>
            <person name="Kruys A."/>
            <person name="Hutchinson M.I."/>
            <person name="Powell A.J."/>
            <person name="Barry K."/>
            <person name="Miller A.N."/>
            <person name="Grigoriev I.V."/>
            <person name="Debuchy R."/>
            <person name="Gladieux P."/>
            <person name="Thoren M.H."/>
            <person name="Johannesson H."/>
        </authorList>
    </citation>
    <scope>NUCLEOTIDE SEQUENCE</scope>
    <source>
        <strain evidence="3">SMH4131-1</strain>
    </source>
</reference>
<evidence type="ECO:0008006" key="5">
    <source>
        <dbReference type="Google" id="ProtNLM"/>
    </source>
</evidence>
<dbReference type="GO" id="GO:0031505">
    <property type="term" value="P:fungal-type cell wall organization"/>
    <property type="evidence" value="ECO:0007669"/>
    <property type="project" value="TreeGrafter"/>
</dbReference>
<keyword evidence="2" id="KW-1133">Transmembrane helix</keyword>
<reference evidence="3" key="1">
    <citation type="journal article" date="2023" name="Mol. Phylogenet. Evol.">
        <title>Genome-scale phylogeny and comparative genomics of the fungal order Sordariales.</title>
        <authorList>
            <person name="Hensen N."/>
            <person name="Bonometti L."/>
            <person name="Westerberg I."/>
            <person name="Brannstrom I.O."/>
            <person name="Guillou S."/>
            <person name="Cros-Aarteil S."/>
            <person name="Calhoun S."/>
            <person name="Haridas S."/>
            <person name="Kuo A."/>
            <person name="Mondo S."/>
            <person name="Pangilinan J."/>
            <person name="Riley R."/>
            <person name="LaButti K."/>
            <person name="Andreopoulos B."/>
            <person name="Lipzen A."/>
            <person name="Chen C."/>
            <person name="Yan M."/>
            <person name="Daum C."/>
            <person name="Ng V."/>
            <person name="Clum A."/>
            <person name="Steindorff A."/>
            <person name="Ohm R.A."/>
            <person name="Martin F."/>
            <person name="Silar P."/>
            <person name="Natvig D.O."/>
            <person name="Lalanne C."/>
            <person name="Gautier V."/>
            <person name="Ament-Velasquez S.L."/>
            <person name="Kruys A."/>
            <person name="Hutchinson M.I."/>
            <person name="Powell A.J."/>
            <person name="Barry K."/>
            <person name="Miller A.N."/>
            <person name="Grigoriev I.V."/>
            <person name="Debuchy R."/>
            <person name="Gladieux P."/>
            <person name="Hiltunen Thoren M."/>
            <person name="Johannesson H."/>
        </authorList>
    </citation>
    <scope>NUCLEOTIDE SEQUENCE</scope>
    <source>
        <strain evidence="3">SMH4131-1</strain>
    </source>
</reference>
<dbReference type="PANTHER" id="PTHR28019">
    <property type="entry name" value="CELL MEMBRANE PROTEIN YLR413W-RELATED"/>
    <property type="match status" value="1"/>
</dbReference>
<sequence>MAQKQSTLQRSLLNLLPAFFAFFSYVIILLLLLAGLNNGLTHLTFLKTNTSKLSIPSKLSESSFLKDLTTVSGTDYVGQDATASSLGLADLYTTNLLSSCAQFADGSVSCTRASVSFSWDPITALRLDITSLQGTYSETLLKSISSYSKVSHYIVGSFISSAVLTGITTLSTPWATTFAAVASGLATLILLSASIAAAVAFRNLSNALNADFGASGLSSSPGNTGIALSFAAFAFSLLAAIILAIRSRANPATRRRRGISTRGKENALLGDEEGGEDIYAKADGSSTKKSGFMDRIPLVNRHKYIQVERQPAIVTTDVAGQQTAVLSSASSAGARTLDSPSSRRETIDSDWNARDEYSHGGARMSVSEPESEAEQDPEPAAAAHPPQQPKLKSEAPKITVTAMDAPLLPLGGNAQTRDMNAAYEPFSNSIWK</sequence>
<evidence type="ECO:0000256" key="2">
    <source>
        <dbReference type="SAM" id="Phobius"/>
    </source>
</evidence>
<dbReference type="Pfam" id="PF06687">
    <property type="entry name" value="SUR7"/>
    <property type="match status" value="1"/>
</dbReference>
<dbReference type="InterPro" id="IPR009571">
    <property type="entry name" value="SUR7/Rim9-like_fungi"/>
</dbReference>
<name>A0AAE0MA23_9PEZI</name>
<feature type="compositionally biased region" description="Basic and acidic residues" evidence="1">
    <location>
        <begin position="341"/>
        <end position="358"/>
    </location>
</feature>
<comment type="caution">
    <text evidence="3">The sequence shown here is derived from an EMBL/GenBank/DDBJ whole genome shotgun (WGS) entry which is preliminary data.</text>
</comment>
<dbReference type="GO" id="GO:0051285">
    <property type="term" value="C:cell cortex of cell tip"/>
    <property type="evidence" value="ECO:0007669"/>
    <property type="project" value="TreeGrafter"/>
</dbReference>
<keyword evidence="2" id="KW-0812">Transmembrane</keyword>
<keyword evidence="4" id="KW-1185">Reference proteome</keyword>
<feature type="region of interest" description="Disordered" evidence="1">
    <location>
        <begin position="326"/>
        <end position="398"/>
    </location>
</feature>
<gene>
    <name evidence="3" type="ORF">B0T19DRAFT_221745</name>
</gene>
<dbReference type="AlphaFoldDB" id="A0AAE0MA23"/>
<dbReference type="GO" id="GO:0005886">
    <property type="term" value="C:plasma membrane"/>
    <property type="evidence" value="ECO:0007669"/>
    <property type="project" value="InterPro"/>
</dbReference>
<evidence type="ECO:0000313" key="3">
    <source>
        <dbReference type="EMBL" id="KAK3324093.1"/>
    </source>
</evidence>
<feature type="transmembrane region" description="Helical" evidence="2">
    <location>
        <begin position="226"/>
        <end position="245"/>
    </location>
</feature>
<feature type="transmembrane region" description="Helical" evidence="2">
    <location>
        <begin position="12"/>
        <end position="36"/>
    </location>
</feature>
<evidence type="ECO:0000313" key="4">
    <source>
        <dbReference type="Proteomes" id="UP001286456"/>
    </source>
</evidence>